<evidence type="ECO:0000256" key="1">
    <source>
        <dbReference type="ARBA" id="ARBA00004162"/>
    </source>
</evidence>
<evidence type="ECO:0000256" key="2">
    <source>
        <dbReference type="ARBA" id="ARBA00022475"/>
    </source>
</evidence>
<evidence type="ECO:0000259" key="7">
    <source>
        <dbReference type="Pfam" id="PF04024"/>
    </source>
</evidence>
<evidence type="ECO:0000256" key="4">
    <source>
        <dbReference type="ARBA" id="ARBA00022989"/>
    </source>
</evidence>
<name>A0A3A4AS80_9ACTN</name>
<dbReference type="EMBL" id="QZEY01000010">
    <property type="protein sequence ID" value="RJL30154.1"/>
    <property type="molecule type" value="Genomic_DNA"/>
</dbReference>
<protein>
    <submittedName>
        <fullName evidence="8">PspC domain-containing protein</fullName>
    </submittedName>
</protein>
<feature type="domain" description="Phage shock protein PspC N-terminal" evidence="7">
    <location>
        <begin position="7"/>
        <end position="64"/>
    </location>
</feature>
<dbReference type="GO" id="GO:0005886">
    <property type="term" value="C:plasma membrane"/>
    <property type="evidence" value="ECO:0007669"/>
    <property type="project" value="UniProtKB-SubCell"/>
</dbReference>
<dbReference type="Proteomes" id="UP000265768">
    <property type="component" value="Unassembled WGS sequence"/>
</dbReference>
<dbReference type="Pfam" id="PF04024">
    <property type="entry name" value="PspC"/>
    <property type="match status" value="1"/>
</dbReference>
<keyword evidence="3 6" id="KW-0812">Transmembrane</keyword>
<keyword evidence="9" id="KW-1185">Reference proteome</keyword>
<evidence type="ECO:0000313" key="8">
    <source>
        <dbReference type="EMBL" id="RJL30154.1"/>
    </source>
</evidence>
<dbReference type="PANTHER" id="PTHR33885">
    <property type="entry name" value="PHAGE SHOCK PROTEIN C"/>
    <property type="match status" value="1"/>
</dbReference>
<dbReference type="AlphaFoldDB" id="A0A3A4AS80"/>
<proteinExistence type="predicted"/>
<keyword evidence="2" id="KW-1003">Cell membrane</keyword>
<accession>A0A3A4AS80</accession>
<keyword evidence="5 6" id="KW-0472">Membrane</keyword>
<dbReference type="OrthoDB" id="7359894at2"/>
<evidence type="ECO:0000256" key="6">
    <source>
        <dbReference type="SAM" id="Phobius"/>
    </source>
</evidence>
<comment type="subcellular location">
    <subcellularLocation>
        <location evidence="1">Cell membrane</location>
        <topology evidence="1">Single-pass membrane protein</topology>
    </subcellularLocation>
</comment>
<dbReference type="InterPro" id="IPR007168">
    <property type="entry name" value="Phageshock_PspC_N"/>
</dbReference>
<organism evidence="8 9">
    <name type="scientific">Bailinhaonella thermotolerans</name>
    <dbReference type="NCBI Taxonomy" id="1070861"/>
    <lineage>
        <taxon>Bacteria</taxon>
        <taxon>Bacillati</taxon>
        <taxon>Actinomycetota</taxon>
        <taxon>Actinomycetes</taxon>
        <taxon>Streptosporangiales</taxon>
        <taxon>Streptosporangiaceae</taxon>
        <taxon>Bailinhaonella</taxon>
    </lineage>
</organism>
<sequence>MNDSQVKQLRRTRDGRIIAGVCSGAGRYVGIDPNIIRIALAALTLFGGAGIAIYALAWLIVPEEGRPTSIAQDLIDKNVNKNRPTP</sequence>
<dbReference type="InterPro" id="IPR052027">
    <property type="entry name" value="PspC"/>
</dbReference>
<gene>
    <name evidence="8" type="ORF">D5H75_23705</name>
</gene>
<evidence type="ECO:0000256" key="5">
    <source>
        <dbReference type="ARBA" id="ARBA00023136"/>
    </source>
</evidence>
<comment type="caution">
    <text evidence="8">The sequence shown here is derived from an EMBL/GenBank/DDBJ whole genome shotgun (WGS) entry which is preliminary data.</text>
</comment>
<dbReference type="PANTHER" id="PTHR33885:SF3">
    <property type="entry name" value="PHAGE SHOCK PROTEIN C"/>
    <property type="match status" value="1"/>
</dbReference>
<evidence type="ECO:0000256" key="3">
    <source>
        <dbReference type="ARBA" id="ARBA00022692"/>
    </source>
</evidence>
<reference evidence="8 9" key="1">
    <citation type="submission" date="2018-09" db="EMBL/GenBank/DDBJ databases">
        <title>YIM 75507 draft genome.</title>
        <authorList>
            <person name="Tang S."/>
            <person name="Feng Y."/>
        </authorList>
    </citation>
    <scope>NUCLEOTIDE SEQUENCE [LARGE SCALE GENOMIC DNA]</scope>
    <source>
        <strain evidence="8 9">YIM 75507</strain>
    </source>
</reference>
<keyword evidence="4 6" id="KW-1133">Transmembrane helix</keyword>
<feature type="transmembrane region" description="Helical" evidence="6">
    <location>
        <begin position="35"/>
        <end position="61"/>
    </location>
</feature>
<evidence type="ECO:0000313" key="9">
    <source>
        <dbReference type="Proteomes" id="UP000265768"/>
    </source>
</evidence>